<keyword evidence="2" id="KW-0812">Transmembrane</keyword>
<feature type="compositionally biased region" description="Low complexity" evidence="1">
    <location>
        <begin position="77"/>
        <end position="126"/>
    </location>
</feature>
<feature type="compositionally biased region" description="Low complexity" evidence="1">
    <location>
        <begin position="42"/>
        <end position="60"/>
    </location>
</feature>
<evidence type="ECO:0000256" key="2">
    <source>
        <dbReference type="SAM" id="Phobius"/>
    </source>
</evidence>
<keyword evidence="4" id="KW-1185">Reference proteome</keyword>
<feature type="region of interest" description="Disordered" evidence="1">
    <location>
        <begin position="36"/>
        <end position="128"/>
    </location>
</feature>
<sequence length="423" mass="42744">MASSDQATSTDAVSVLLNAAPSSVVQSFESAFDSLTSDLLGPTSQPTAAPTSQPQPTDTPFNTHPTSTPASRPTQNTTPPISSPFSRPTTFSTPTPSTFLTAAAARPTSTAPTPSATLLPSTSSSTGQLKNASVAGIATGLAAAFVLFTLAAIYLYRRHQQGKPLPFFSSSSSSGGRFSRLARSRGSKNNRDSQRAFPESAWLYDPPRTPPRTGSPPPQLPPLEHEMQEDRHFSSSTLGLGVGEGSASQMLLIPEPREGAVELGGSAPNSPPQGFSSPLLALPTATTRGGSGGRRGSGSGIGIGGGAAGAGAGAGLGISGTRAESPPSQDRRRRSGSPSSGSGSWGRRSTSQSPTPGRRSRGNSLGVGSRTDLTRPMSAIWEELPSRGGGGGGGGGGVGGGFVDDRTGLLAPISGGNLARHST</sequence>
<feature type="region of interest" description="Disordered" evidence="1">
    <location>
        <begin position="165"/>
        <end position="224"/>
    </location>
</feature>
<feature type="compositionally biased region" description="Low complexity" evidence="1">
    <location>
        <begin position="167"/>
        <end position="179"/>
    </location>
</feature>
<dbReference type="Proteomes" id="UP001175353">
    <property type="component" value="Unassembled WGS sequence"/>
</dbReference>
<accession>A0AAN6KF75</accession>
<evidence type="ECO:0000313" key="4">
    <source>
        <dbReference type="Proteomes" id="UP001175353"/>
    </source>
</evidence>
<organism evidence="3 4">
    <name type="scientific">Friedmanniomyces endolithicus</name>
    <dbReference type="NCBI Taxonomy" id="329885"/>
    <lineage>
        <taxon>Eukaryota</taxon>
        <taxon>Fungi</taxon>
        <taxon>Dikarya</taxon>
        <taxon>Ascomycota</taxon>
        <taxon>Pezizomycotina</taxon>
        <taxon>Dothideomycetes</taxon>
        <taxon>Dothideomycetidae</taxon>
        <taxon>Mycosphaerellales</taxon>
        <taxon>Teratosphaeriaceae</taxon>
        <taxon>Friedmanniomyces</taxon>
    </lineage>
</organism>
<evidence type="ECO:0000313" key="3">
    <source>
        <dbReference type="EMBL" id="KAK0979626.1"/>
    </source>
</evidence>
<feature type="region of interest" description="Disordered" evidence="1">
    <location>
        <begin position="260"/>
        <end position="423"/>
    </location>
</feature>
<evidence type="ECO:0000256" key="1">
    <source>
        <dbReference type="SAM" id="MobiDB-lite"/>
    </source>
</evidence>
<feature type="compositionally biased region" description="Gly residues" evidence="1">
    <location>
        <begin position="387"/>
        <end position="402"/>
    </location>
</feature>
<protein>
    <submittedName>
        <fullName evidence="3">Uncharacterized protein</fullName>
    </submittedName>
</protein>
<gene>
    <name evidence="3" type="ORF">LTR91_012532</name>
</gene>
<dbReference type="EMBL" id="JAUJLE010000121">
    <property type="protein sequence ID" value="KAK0979626.1"/>
    <property type="molecule type" value="Genomic_DNA"/>
</dbReference>
<dbReference type="AlphaFoldDB" id="A0AAN6KF75"/>
<comment type="caution">
    <text evidence="3">The sequence shown here is derived from an EMBL/GenBank/DDBJ whole genome shotgun (WGS) entry which is preliminary data.</text>
</comment>
<feature type="transmembrane region" description="Helical" evidence="2">
    <location>
        <begin position="134"/>
        <end position="156"/>
    </location>
</feature>
<feature type="compositionally biased region" description="Low complexity" evidence="1">
    <location>
        <begin position="336"/>
        <end position="353"/>
    </location>
</feature>
<feature type="compositionally biased region" description="Pro residues" evidence="1">
    <location>
        <begin position="207"/>
        <end position="221"/>
    </location>
</feature>
<reference evidence="3" key="1">
    <citation type="submission" date="2023-06" db="EMBL/GenBank/DDBJ databases">
        <title>Black Yeasts Isolated from many extreme environments.</title>
        <authorList>
            <person name="Coleine C."/>
            <person name="Stajich J.E."/>
            <person name="Selbmann L."/>
        </authorList>
    </citation>
    <scope>NUCLEOTIDE SEQUENCE</scope>
    <source>
        <strain evidence="3">CCFEE 5200</strain>
    </source>
</reference>
<feature type="compositionally biased region" description="Polar residues" evidence="1">
    <location>
        <begin position="61"/>
        <end position="76"/>
    </location>
</feature>
<keyword evidence="2" id="KW-1133">Transmembrane helix</keyword>
<feature type="compositionally biased region" description="Gly residues" evidence="1">
    <location>
        <begin position="289"/>
        <end position="318"/>
    </location>
</feature>
<name>A0AAN6KF75_9PEZI</name>
<proteinExistence type="predicted"/>
<feature type="compositionally biased region" description="Low complexity" evidence="1">
    <location>
        <begin position="319"/>
        <end position="328"/>
    </location>
</feature>
<keyword evidence="2" id="KW-0472">Membrane</keyword>